<evidence type="ECO:0000313" key="3">
    <source>
        <dbReference type="Proteomes" id="UP000070186"/>
    </source>
</evidence>
<dbReference type="PANTHER" id="PTHR40269:SF1">
    <property type="entry name" value="OUTER MEMBRANE PROTEIN"/>
    <property type="match status" value="1"/>
</dbReference>
<feature type="region of interest" description="Disordered" evidence="1">
    <location>
        <begin position="1"/>
        <end position="30"/>
    </location>
</feature>
<protein>
    <recommendedName>
        <fullName evidence="4">DUF3300 domain-containing protein</fullName>
    </recommendedName>
</protein>
<evidence type="ECO:0000256" key="1">
    <source>
        <dbReference type="SAM" id="MobiDB-lite"/>
    </source>
</evidence>
<dbReference type="EMBL" id="LODL01000039">
    <property type="protein sequence ID" value="KXB29200.1"/>
    <property type="molecule type" value="Genomic_DNA"/>
</dbReference>
<reference evidence="2 3" key="1">
    <citation type="submission" date="2015-12" db="EMBL/GenBank/DDBJ databases">
        <title>Nitrous oxide reduction kinetics distinguish bacteria harboring typical versus atypical NosZ.</title>
        <authorList>
            <person name="Yoon S."/>
            <person name="Nissen S."/>
            <person name="Park D."/>
            <person name="Sanford R.A."/>
            <person name="Loeffler F.E."/>
        </authorList>
    </citation>
    <scope>NUCLEOTIDE SEQUENCE [LARGE SCALE GENOMIC DNA]</scope>
    <source>
        <strain evidence="2 3">ATCC BAA-841</strain>
    </source>
</reference>
<accession>A0A133XE29</accession>
<sequence length="443" mass="46407">MVISGCTAAPPAAPPPTTSTSSSASAPNTGSLSQAQLEQLLAPVALYPDALLAQILMASTYPLEVVEAARWSKANPEVKDKALEDAMQKQAWDPSVKSLTAFPQVLQMMNEKLSWTQQLGDAFLADQQRVMKSVQKLRKAANDQGNLKSSKEQNVVVEQGTSETIIKIEPADPAVVYVPTYNPTVVYGAWPYAAYPPYAYYPPGYVAGAAFWSFTAGVIVGSALWGGCNWGGNNVYINHNNYNNFNRTNISGNNNWSHNAEHRRGVSYKDQRVAQQYNRGTNSRDAQAREQFRGHAEAGRSELGQRDGAGNRASTADRSGPANRDAARPGGGRDSGPSAGTSDISRGGRDGGPSAGTSDMSRGSRDGGPSAGTSDMSRGGRDSAGSRDVSGSRQASGFGGADHGRQANDFGSRGASSRQSSSFGGGGFSGGGRAGGGGRGGRR</sequence>
<proteinExistence type="predicted"/>
<keyword evidence="3" id="KW-1185">Reference proteome</keyword>
<feature type="region of interest" description="Disordered" evidence="1">
    <location>
        <begin position="278"/>
        <end position="443"/>
    </location>
</feature>
<feature type="compositionally biased region" description="Basic and acidic residues" evidence="1">
    <location>
        <begin position="286"/>
        <end position="305"/>
    </location>
</feature>
<feature type="compositionally biased region" description="Gly residues" evidence="1">
    <location>
        <begin position="423"/>
        <end position="443"/>
    </location>
</feature>
<dbReference type="Pfam" id="PF11737">
    <property type="entry name" value="DUF3300"/>
    <property type="match status" value="1"/>
</dbReference>
<name>A0A133XE29_9RHOO</name>
<dbReference type="InterPro" id="IPR021728">
    <property type="entry name" value="DUF3300"/>
</dbReference>
<dbReference type="Proteomes" id="UP000070186">
    <property type="component" value="Unassembled WGS sequence"/>
</dbReference>
<feature type="compositionally biased region" description="Low complexity" evidence="1">
    <location>
        <begin position="411"/>
        <end position="422"/>
    </location>
</feature>
<feature type="compositionally biased region" description="Low complexity" evidence="1">
    <location>
        <begin position="18"/>
        <end position="30"/>
    </location>
</feature>
<dbReference type="STRING" id="281362.AT959_18620"/>
<gene>
    <name evidence="2" type="ORF">AT959_18620</name>
</gene>
<dbReference type="PANTHER" id="PTHR40269">
    <property type="entry name" value="OUTER MEMBRANE PROTEIN-RELATED"/>
    <property type="match status" value="1"/>
</dbReference>
<evidence type="ECO:0008006" key="4">
    <source>
        <dbReference type="Google" id="ProtNLM"/>
    </source>
</evidence>
<evidence type="ECO:0000313" key="2">
    <source>
        <dbReference type="EMBL" id="KXB29200.1"/>
    </source>
</evidence>
<dbReference type="AlphaFoldDB" id="A0A133XE29"/>
<organism evidence="2 3">
    <name type="scientific">Dechloromonas denitrificans</name>
    <dbReference type="NCBI Taxonomy" id="281362"/>
    <lineage>
        <taxon>Bacteria</taxon>
        <taxon>Pseudomonadati</taxon>
        <taxon>Pseudomonadota</taxon>
        <taxon>Betaproteobacteria</taxon>
        <taxon>Rhodocyclales</taxon>
        <taxon>Azonexaceae</taxon>
        <taxon>Dechloromonas</taxon>
    </lineage>
</organism>
<comment type="caution">
    <text evidence="2">The sequence shown here is derived from an EMBL/GenBank/DDBJ whole genome shotgun (WGS) entry which is preliminary data.</text>
</comment>